<dbReference type="EMBL" id="JABFDB010000019">
    <property type="protein sequence ID" value="NYZ22545.1"/>
    <property type="molecule type" value="Genomic_DNA"/>
</dbReference>
<accession>A0ABX2TE04</accession>
<protein>
    <submittedName>
        <fullName evidence="2">Phytanoyl-CoA dioxygenase family protein</fullName>
    </submittedName>
</protein>
<dbReference type="Pfam" id="PF05721">
    <property type="entry name" value="PhyH"/>
    <property type="match status" value="1"/>
</dbReference>
<name>A0ABX2TE04_9PROT</name>
<dbReference type="Proteomes" id="UP000584642">
    <property type="component" value="Unassembled WGS sequence"/>
</dbReference>
<evidence type="ECO:0000313" key="2">
    <source>
        <dbReference type="EMBL" id="NYZ22545.1"/>
    </source>
</evidence>
<gene>
    <name evidence="2" type="ORF">HND93_22780</name>
</gene>
<reference evidence="2 3" key="1">
    <citation type="submission" date="2020-05" db="EMBL/GenBank/DDBJ databases">
        <title>Azospirillum oleiclasticum sp. nov, a nitrogen-fixing and heavy crude oil-emulsifying bacterium isolated from the crude oil of Yumen Oilfield.</title>
        <authorList>
            <person name="Wu D."/>
            <person name="Cai M."/>
            <person name="Zhang X."/>
        </authorList>
    </citation>
    <scope>NUCLEOTIDE SEQUENCE [LARGE SCALE GENOMIC DNA]</scope>
    <source>
        <strain evidence="2 3">ROY-1-1-2</strain>
    </source>
</reference>
<dbReference type="PANTHER" id="PTHR20883:SF48">
    <property type="entry name" value="ECTOINE DIOXYGENASE"/>
    <property type="match status" value="1"/>
</dbReference>
<comment type="caution">
    <text evidence="2">The sequence shown here is derived from an EMBL/GenBank/DDBJ whole genome shotgun (WGS) entry which is preliminary data.</text>
</comment>
<dbReference type="Gene3D" id="2.60.120.620">
    <property type="entry name" value="q2cbj1_9rhob like domain"/>
    <property type="match status" value="1"/>
</dbReference>
<keyword evidence="3" id="KW-1185">Reference proteome</keyword>
<comment type="cofactor">
    <cofactor evidence="1">
        <name>Fe(2+)</name>
        <dbReference type="ChEBI" id="CHEBI:29033"/>
    </cofactor>
</comment>
<dbReference type="PANTHER" id="PTHR20883">
    <property type="entry name" value="PHYTANOYL-COA DIOXYGENASE DOMAIN CONTAINING 1"/>
    <property type="match status" value="1"/>
</dbReference>
<organism evidence="2 3">
    <name type="scientific">Azospirillum oleiclasticum</name>
    <dbReference type="NCBI Taxonomy" id="2735135"/>
    <lineage>
        <taxon>Bacteria</taxon>
        <taxon>Pseudomonadati</taxon>
        <taxon>Pseudomonadota</taxon>
        <taxon>Alphaproteobacteria</taxon>
        <taxon>Rhodospirillales</taxon>
        <taxon>Azospirillaceae</taxon>
        <taxon>Azospirillum</taxon>
    </lineage>
</organism>
<keyword evidence="2" id="KW-0223">Dioxygenase</keyword>
<evidence type="ECO:0000313" key="3">
    <source>
        <dbReference type="Proteomes" id="UP000584642"/>
    </source>
</evidence>
<evidence type="ECO:0000256" key="1">
    <source>
        <dbReference type="ARBA" id="ARBA00001954"/>
    </source>
</evidence>
<keyword evidence="2" id="KW-0560">Oxidoreductase</keyword>
<dbReference type="SUPFAM" id="SSF51197">
    <property type="entry name" value="Clavaminate synthase-like"/>
    <property type="match status" value="1"/>
</dbReference>
<dbReference type="GO" id="GO:0051213">
    <property type="term" value="F:dioxygenase activity"/>
    <property type="evidence" value="ECO:0007669"/>
    <property type="project" value="UniProtKB-KW"/>
</dbReference>
<proteinExistence type="predicted"/>
<dbReference type="InterPro" id="IPR008775">
    <property type="entry name" value="Phytyl_CoA_dOase-like"/>
</dbReference>
<dbReference type="RefSeq" id="WP_180284315.1">
    <property type="nucleotide sequence ID" value="NZ_JABFDB010000019.1"/>
</dbReference>
<sequence>MDTNQLAQDFEQRGCCVAEALLSPAEVAALSDLTDRVVASARGVEVENDVFDLEDSHTPDDPRVRRIKKPHNVDPLYMETARHPAMRAVVNRLLGPNVRLHHSKVNMKAPRYGAPLEWHQDWAFIPHSRMALAIAAVMLDDVGLDNGPMLVLPGSHKGGLKDHHDGGYFVGAIDPATLDLNAAVPLTGPAGTVSFHHPLTIHGSALNESARKRRILFFEYAAADAWPLFYGVDYDEYNRRLVSGEPTNVVGFDGSFVRLPYPTEHKGSIYNNQKAFAKRHFKHFGEEASS</sequence>